<sequence>MAQAVEEWYKQMPIITCSYLTVAIVITVGCSLDIRDFHIAEKEEDIGYYACYVAAATFVLYVIKFPEPFSMTRHMHVKFSTRNTKL</sequence>
<reference evidence="1 2" key="1">
    <citation type="journal article" date="2022" name="Plant J.">
        <title>Chromosome-level genome of Camellia lanceoleosa provides a valuable resource for understanding genome evolution and self-incompatibility.</title>
        <authorList>
            <person name="Gong W."/>
            <person name="Xiao S."/>
            <person name="Wang L."/>
            <person name="Liao Z."/>
            <person name="Chang Y."/>
            <person name="Mo W."/>
            <person name="Hu G."/>
            <person name="Li W."/>
            <person name="Zhao G."/>
            <person name="Zhu H."/>
            <person name="Hu X."/>
            <person name="Ji K."/>
            <person name="Xiang X."/>
            <person name="Song Q."/>
            <person name="Yuan D."/>
            <person name="Jin S."/>
            <person name="Zhang L."/>
        </authorList>
    </citation>
    <scope>NUCLEOTIDE SEQUENCE [LARGE SCALE GENOMIC DNA]</scope>
    <source>
        <strain evidence="1">SQ_2022a</strain>
    </source>
</reference>
<dbReference type="Proteomes" id="UP001060215">
    <property type="component" value="Chromosome 2"/>
</dbReference>
<gene>
    <name evidence="1" type="ORF">LOK49_LG04G01575</name>
</gene>
<keyword evidence="2" id="KW-1185">Reference proteome</keyword>
<proteinExistence type="predicted"/>
<dbReference type="EMBL" id="CM045759">
    <property type="protein sequence ID" value="KAI8020326.1"/>
    <property type="molecule type" value="Genomic_DNA"/>
</dbReference>
<evidence type="ECO:0000313" key="2">
    <source>
        <dbReference type="Proteomes" id="UP001060215"/>
    </source>
</evidence>
<evidence type="ECO:0000313" key="1">
    <source>
        <dbReference type="EMBL" id="KAI8020326.1"/>
    </source>
</evidence>
<name>A0ACC0I498_9ERIC</name>
<protein>
    <submittedName>
        <fullName evidence="1">Derlin-2.2</fullName>
    </submittedName>
</protein>
<organism evidence="1 2">
    <name type="scientific">Camellia lanceoleosa</name>
    <dbReference type="NCBI Taxonomy" id="1840588"/>
    <lineage>
        <taxon>Eukaryota</taxon>
        <taxon>Viridiplantae</taxon>
        <taxon>Streptophyta</taxon>
        <taxon>Embryophyta</taxon>
        <taxon>Tracheophyta</taxon>
        <taxon>Spermatophyta</taxon>
        <taxon>Magnoliopsida</taxon>
        <taxon>eudicotyledons</taxon>
        <taxon>Gunneridae</taxon>
        <taxon>Pentapetalae</taxon>
        <taxon>asterids</taxon>
        <taxon>Ericales</taxon>
        <taxon>Theaceae</taxon>
        <taxon>Camellia</taxon>
    </lineage>
</organism>
<accession>A0ACC0I498</accession>
<comment type="caution">
    <text evidence="1">The sequence shown here is derived from an EMBL/GenBank/DDBJ whole genome shotgun (WGS) entry which is preliminary data.</text>
</comment>